<dbReference type="PANTHER" id="PTHR33228">
    <property type="entry name" value="PROTEIN GLUTAMINE DUMPER 4-RELATED"/>
    <property type="match status" value="1"/>
</dbReference>
<dbReference type="EMBL" id="OZ075145">
    <property type="protein sequence ID" value="CAL5048823.1"/>
    <property type="molecule type" value="Genomic_DNA"/>
</dbReference>
<gene>
    <name evidence="10" type="ORF">URODEC1_LOCUS90653</name>
</gene>
<evidence type="ECO:0000256" key="2">
    <source>
        <dbReference type="ARBA" id="ARBA00009977"/>
    </source>
</evidence>
<keyword evidence="5" id="KW-0029">Amino-acid transport</keyword>
<dbReference type="GO" id="GO:0080143">
    <property type="term" value="P:regulation of amino acid export"/>
    <property type="evidence" value="ECO:0007669"/>
    <property type="project" value="UniProtKB-ARBA"/>
</dbReference>
<comment type="similarity">
    <text evidence="2">Belongs to the GLUTAMINE DUMPER 1 (TC 9.B.60) family.</text>
</comment>
<feature type="transmembrane region" description="Helical" evidence="9">
    <location>
        <begin position="33"/>
        <end position="54"/>
    </location>
</feature>
<keyword evidence="6 9" id="KW-1133">Transmembrane helix</keyword>
<dbReference type="Proteomes" id="UP001497457">
    <property type="component" value="Chromosome 35b"/>
</dbReference>
<evidence type="ECO:0000256" key="4">
    <source>
        <dbReference type="ARBA" id="ARBA00022692"/>
    </source>
</evidence>
<keyword evidence="11" id="KW-1185">Reference proteome</keyword>
<keyword evidence="4 9" id="KW-0812">Transmembrane</keyword>
<evidence type="ECO:0000256" key="7">
    <source>
        <dbReference type="ARBA" id="ARBA00023136"/>
    </source>
</evidence>
<protein>
    <submittedName>
        <fullName evidence="10">Uncharacterized protein</fullName>
    </submittedName>
</protein>
<evidence type="ECO:0000256" key="9">
    <source>
        <dbReference type="SAM" id="Phobius"/>
    </source>
</evidence>
<feature type="region of interest" description="Disordered" evidence="8">
    <location>
        <begin position="1"/>
        <end position="25"/>
    </location>
</feature>
<comment type="subcellular location">
    <subcellularLocation>
        <location evidence="1">Membrane</location>
        <topology evidence="1">Single-pass membrane protein</topology>
    </subcellularLocation>
</comment>
<dbReference type="GO" id="GO:0016020">
    <property type="term" value="C:membrane"/>
    <property type="evidence" value="ECO:0007669"/>
    <property type="project" value="UniProtKB-SubCell"/>
</dbReference>
<sequence length="126" mass="12631">MRPERGGGGGVAAELMAGGGGSGPSPWRTPTPYLFLGFGVMMGLIIAALLVLICTRRRSSSRRREAGAGEEKAASVGGVLVPLDREAPRVVVIMAGDALPSFLASAKPLGAFAAAAPLDGAGDEAV</sequence>
<proteinExistence type="inferred from homology"/>
<dbReference type="InterPro" id="IPR040359">
    <property type="entry name" value="GDU"/>
</dbReference>
<accession>A0ABC9DZQ7</accession>
<keyword evidence="7 9" id="KW-0472">Membrane</keyword>
<keyword evidence="3" id="KW-0813">Transport</keyword>
<evidence type="ECO:0000313" key="10">
    <source>
        <dbReference type="EMBL" id="CAL5048823.1"/>
    </source>
</evidence>
<dbReference type="AlphaFoldDB" id="A0ABC9DZQ7"/>
<evidence type="ECO:0000256" key="6">
    <source>
        <dbReference type="ARBA" id="ARBA00022989"/>
    </source>
</evidence>
<evidence type="ECO:0000256" key="5">
    <source>
        <dbReference type="ARBA" id="ARBA00022970"/>
    </source>
</evidence>
<organism evidence="10 11">
    <name type="scientific">Urochloa decumbens</name>
    <dbReference type="NCBI Taxonomy" id="240449"/>
    <lineage>
        <taxon>Eukaryota</taxon>
        <taxon>Viridiplantae</taxon>
        <taxon>Streptophyta</taxon>
        <taxon>Embryophyta</taxon>
        <taxon>Tracheophyta</taxon>
        <taxon>Spermatophyta</taxon>
        <taxon>Magnoliopsida</taxon>
        <taxon>Liliopsida</taxon>
        <taxon>Poales</taxon>
        <taxon>Poaceae</taxon>
        <taxon>PACMAD clade</taxon>
        <taxon>Panicoideae</taxon>
        <taxon>Panicodae</taxon>
        <taxon>Paniceae</taxon>
        <taxon>Melinidinae</taxon>
        <taxon>Urochloa</taxon>
    </lineage>
</organism>
<evidence type="ECO:0000313" key="11">
    <source>
        <dbReference type="Proteomes" id="UP001497457"/>
    </source>
</evidence>
<reference evidence="10" key="1">
    <citation type="submission" date="2024-10" db="EMBL/GenBank/DDBJ databases">
        <authorList>
            <person name="Ryan C."/>
        </authorList>
    </citation>
    <scope>NUCLEOTIDE SEQUENCE [LARGE SCALE GENOMIC DNA]</scope>
</reference>
<name>A0ABC9DZQ7_9POAL</name>
<evidence type="ECO:0000256" key="8">
    <source>
        <dbReference type="SAM" id="MobiDB-lite"/>
    </source>
</evidence>
<evidence type="ECO:0000256" key="1">
    <source>
        <dbReference type="ARBA" id="ARBA00004167"/>
    </source>
</evidence>
<evidence type="ECO:0000256" key="3">
    <source>
        <dbReference type="ARBA" id="ARBA00022448"/>
    </source>
</evidence>
<dbReference type="PANTHER" id="PTHR33228:SF49">
    <property type="entry name" value="PROTEIN GLUTAMINE DUMPER 5"/>
    <property type="match status" value="1"/>
</dbReference>
<dbReference type="GO" id="GO:0006865">
    <property type="term" value="P:amino acid transport"/>
    <property type="evidence" value="ECO:0007669"/>
    <property type="project" value="UniProtKB-KW"/>
</dbReference>
<feature type="compositionally biased region" description="Gly residues" evidence="8">
    <location>
        <begin position="1"/>
        <end position="23"/>
    </location>
</feature>